<feature type="signal peptide" evidence="1">
    <location>
        <begin position="1"/>
        <end position="22"/>
    </location>
</feature>
<dbReference type="Proteomes" id="UP001432209">
    <property type="component" value="Chromosome"/>
</dbReference>
<evidence type="ECO:0000313" key="3">
    <source>
        <dbReference type="Proteomes" id="UP001432209"/>
    </source>
</evidence>
<reference evidence="2" key="1">
    <citation type="submission" date="2022-10" db="EMBL/GenBank/DDBJ databases">
        <title>The complete genomes of actinobacterial strains from the NBC collection.</title>
        <authorList>
            <person name="Joergensen T.S."/>
            <person name="Alvarez Arevalo M."/>
            <person name="Sterndorff E.B."/>
            <person name="Faurdal D."/>
            <person name="Vuksanovic O."/>
            <person name="Mourched A.-S."/>
            <person name="Charusanti P."/>
            <person name="Shaw S."/>
            <person name="Blin K."/>
            <person name="Weber T."/>
        </authorList>
    </citation>
    <scope>NUCLEOTIDE SEQUENCE</scope>
    <source>
        <strain evidence="2">NBC_01432</strain>
    </source>
</reference>
<keyword evidence="3" id="KW-1185">Reference proteome</keyword>
<keyword evidence="1" id="KW-0732">Signal</keyword>
<organism evidence="2 3">
    <name type="scientific">Streptomyces niveus</name>
    <name type="common">Streptomyces spheroides</name>
    <dbReference type="NCBI Taxonomy" id="193462"/>
    <lineage>
        <taxon>Bacteria</taxon>
        <taxon>Bacillati</taxon>
        <taxon>Actinomycetota</taxon>
        <taxon>Actinomycetes</taxon>
        <taxon>Kitasatosporales</taxon>
        <taxon>Streptomycetaceae</taxon>
        <taxon>Streptomyces</taxon>
    </lineage>
</organism>
<proteinExistence type="predicted"/>
<dbReference type="EMBL" id="CP109495">
    <property type="protein sequence ID" value="WUX55303.1"/>
    <property type="molecule type" value="Genomic_DNA"/>
</dbReference>
<dbReference type="PROSITE" id="PS51257">
    <property type="entry name" value="PROKAR_LIPOPROTEIN"/>
    <property type="match status" value="1"/>
</dbReference>
<gene>
    <name evidence="2" type="ORF">OG442_29350</name>
</gene>
<dbReference type="RefSeq" id="WP_329079038.1">
    <property type="nucleotide sequence ID" value="NZ_CP109495.1"/>
</dbReference>
<accession>A0ABZ2A9C1</accession>
<name>A0ABZ2A9C1_STRNV</name>
<sequence>MTVRRLLLVRAVSCALPIVLLVASCGMDRPAEPEAEVAEKPFACSVEEEIEPIAATFEKFADVASTSWCLIGGSSESDRVPGPTDERLVGILTTRDGRVVGNALRTQGLGFTEAAPEEIPVEISELLPAGADWMESETFNTEITGSLYDGRFFLDRKTNRVLFDCSNPVKPGSSPPNVVVG</sequence>
<evidence type="ECO:0008006" key="4">
    <source>
        <dbReference type="Google" id="ProtNLM"/>
    </source>
</evidence>
<feature type="chain" id="PRO_5045860195" description="Lipoprotein" evidence="1">
    <location>
        <begin position="23"/>
        <end position="181"/>
    </location>
</feature>
<evidence type="ECO:0000313" key="2">
    <source>
        <dbReference type="EMBL" id="WUX55303.1"/>
    </source>
</evidence>
<evidence type="ECO:0000256" key="1">
    <source>
        <dbReference type="SAM" id="SignalP"/>
    </source>
</evidence>
<protein>
    <recommendedName>
        <fullName evidence="4">Lipoprotein</fullName>
    </recommendedName>
</protein>